<dbReference type="GO" id="GO:0051731">
    <property type="term" value="F:polynucleotide 5'-hydroxyl-kinase activity"/>
    <property type="evidence" value="ECO:0007669"/>
    <property type="project" value="InterPro"/>
</dbReference>
<dbReference type="GO" id="GO:0000448">
    <property type="term" value="P:cleavage in ITS2 between 5.8S rRNA and LSU-rRNA of tricistronic rRNA transcript (SSU-rRNA, 5.8S rRNA, LSU-rRNA)"/>
    <property type="evidence" value="ECO:0007669"/>
    <property type="project" value="TreeGrafter"/>
</dbReference>
<dbReference type="AlphaFoldDB" id="A0A0A8L7G1"/>
<comment type="caution">
    <text evidence="13">The sequence shown here is derived from an EMBL/GenBank/DDBJ whole genome shotgun (WGS) entry which is preliminary data.</text>
</comment>
<dbReference type="PANTHER" id="PTHR12755:SF3">
    <property type="entry name" value="POLYNUCLEOTIDE 5'-HYDROXYL-KINASE NOL9"/>
    <property type="match status" value="1"/>
</dbReference>
<dbReference type="PANTHER" id="PTHR12755">
    <property type="entry name" value="CLEAVAGE/POLYADENYLATION FACTOR IA SUBUNIT CLP1P"/>
    <property type="match status" value="1"/>
</dbReference>
<keyword evidence="10" id="KW-0539">Nucleus</keyword>
<evidence type="ECO:0000256" key="5">
    <source>
        <dbReference type="ARBA" id="ARBA00022552"/>
    </source>
</evidence>
<evidence type="ECO:0000256" key="10">
    <source>
        <dbReference type="ARBA" id="ARBA00023242"/>
    </source>
</evidence>
<sequence length="650" mass="73846">MEEVDQAKIGEPQVLLRTGMSDDIFKYSSNSDSDDSDAEQKQSAKLIKKPSETPVVEIYDEDGDDDENDDETRTLGSSEICQGQLFSPVYGLNFFTISGDCSEILICLKKNQHVLLCGQFNMQVVKGGITYNNVHYNCSWRKWELSHPICNAISPIVASFYAGWESKSFLGEKYQRFKEQLEIYECVLRISSGCNITELTKLSPDLRDIWGPLNSCLLPGIAKDQLTFNIITQPSECVRVLNISDEWSRIIDEMHIFHTNSSQDMRVMVIGGKNSGKSTLMRLLIQKFLHSGKDFSDEVIHYLDIDPGQPEYSSPECISWNKVDAKSLTLGQHLCQGKFTTVKQHFLGSSSPQDWPESYSNAVESMLKLWQEENFMGTSFINIPGWIKGFGIRIINHALERFKPTHIIFLSHNGLQFSSEIIVPDTFTTIQRSTYKPVVMQIHSPPVEKHISHALQRFNAAKIRQFKITAYFHKTFDRNFLITPLVMQKPRKISIGGSSGIVGVHFLQTLACSLHHGDIKLSLEGTIVALHRTGSVPDVFSEGSVPVIKDFQGNNTEFVGLGLIHSIDLEQLTMYIFVPDFIVNAIMETENDKWIIVRGKTETPICEIYPTNGIFKSEANIPYLSLFQKKRHEHVWKVRKNVMRRGQRMK</sequence>
<dbReference type="EMBL" id="CCBQ010000036">
    <property type="protein sequence ID" value="CDO94134.1"/>
    <property type="molecule type" value="Genomic_DNA"/>
</dbReference>
<name>A0A0A8L7G1_9SACH</name>
<keyword evidence="8" id="KW-0418">Kinase</keyword>
<dbReference type="Gene3D" id="3.40.50.300">
    <property type="entry name" value="P-loop containing nucleotide triphosphate hydrolases"/>
    <property type="match status" value="1"/>
</dbReference>
<reference evidence="13 14" key="1">
    <citation type="submission" date="2014-03" db="EMBL/GenBank/DDBJ databases">
        <title>The genome of Kluyveromyces dobzhanskii.</title>
        <authorList>
            <person name="Nystedt B."/>
            <person name="Astrom S."/>
        </authorList>
    </citation>
    <scope>NUCLEOTIDE SEQUENCE [LARGE SCALE GENOMIC DNA]</scope>
    <source>
        <strain evidence="13 14">CBS 2104</strain>
    </source>
</reference>
<dbReference type="FunFam" id="3.40.50.300:FF:002306">
    <property type="entry name" value="Grc3p"/>
    <property type="match status" value="1"/>
</dbReference>
<dbReference type="InterPro" id="IPR027417">
    <property type="entry name" value="P-loop_NTPase"/>
</dbReference>
<evidence type="ECO:0000256" key="11">
    <source>
        <dbReference type="SAM" id="MobiDB-lite"/>
    </source>
</evidence>
<comment type="subcellular location">
    <subcellularLocation>
        <location evidence="1">Nucleus</location>
        <location evidence="1">Nucleolus</location>
    </subcellularLocation>
</comment>
<keyword evidence="5" id="KW-0698">rRNA processing</keyword>
<keyword evidence="9" id="KW-0067">ATP-binding</keyword>
<evidence type="ECO:0000256" key="1">
    <source>
        <dbReference type="ARBA" id="ARBA00004604"/>
    </source>
</evidence>
<proteinExistence type="inferred from homology"/>
<organism evidence="13 14">
    <name type="scientific">Kluyveromyces dobzhanskii CBS 2104</name>
    <dbReference type="NCBI Taxonomy" id="1427455"/>
    <lineage>
        <taxon>Eukaryota</taxon>
        <taxon>Fungi</taxon>
        <taxon>Dikarya</taxon>
        <taxon>Ascomycota</taxon>
        <taxon>Saccharomycotina</taxon>
        <taxon>Saccharomycetes</taxon>
        <taxon>Saccharomycetales</taxon>
        <taxon>Saccharomycetaceae</taxon>
        <taxon>Kluyveromyces</taxon>
    </lineage>
</organism>
<dbReference type="Proteomes" id="UP000031516">
    <property type="component" value="Unassembled WGS sequence"/>
</dbReference>
<dbReference type="GO" id="GO:0005524">
    <property type="term" value="F:ATP binding"/>
    <property type="evidence" value="ECO:0007669"/>
    <property type="project" value="UniProtKB-KW"/>
</dbReference>
<keyword evidence="14" id="KW-1185">Reference proteome</keyword>
<comment type="similarity">
    <text evidence="2">Belongs to the Clp1 family. NOL9/GRC3 subfamily.</text>
</comment>
<evidence type="ECO:0000313" key="14">
    <source>
        <dbReference type="Proteomes" id="UP000031516"/>
    </source>
</evidence>
<accession>A0A0A8L7G1</accession>
<evidence type="ECO:0000256" key="9">
    <source>
        <dbReference type="ARBA" id="ARBA00022840"/>
    </source>
</evidence>
<dbReference type="InterPro" id="IPR032319">
    <property type="entry name" value="CLP1_P"/>
</dbReference>
<evidence type="ECO:0000256" key="3">
    <source>
        <dbReference type="ARBA" id="ARBA00018706"/>
    </source>
</evidence>
<dbReference type="OrthoDB" id="4054781at2759"/>
<keyword evidence="7" id="KW-0547">Nucleotide-binding</keyword>
<feature type="domain" description="Clp1 P-loop" evidence="12">
    <location>
        <begin position="271"/>
        <end position="473"/>
    </location>
</feature>
<evidence type="ECO:0000256" key="8">
    <source>
        <dbReference type="ARBA" id="ARBA00022777"/>
    </source>
</evidence>
<evidence type="ECO:0000256" key="7">
    <source>
        <dbReference type="ARBA" id="ARBA00022741"/>
    </source>
</evidence>
<evidence type="ECO:0000259" key="12">
    <source>
        <dbReference type="Pfam" id="PF16575"/>
    </source>
</evidence>
<protein>
    <recommendedName>
        <fullName evidence="4">Polynucleotide 5'-hydroxyl-kinase GRC3</fullName>
    </recommendedName>
    <alternativeName>
        <fullName evidence="3">Polynucleotide 5'-hydroxyl-kinase grc3</fullName>
    </alternativeName>
</protein>
<evidence type="ECO:0000313" key="13">
    <source>
        <dbReference type="EMBL" id="CDO94134.1"/>
    </source>
</evidence>
<gene>
    <name evidence="13" type="ORF">KLDO_g2415</name>
</gene>
<feature type="region of interest" description="Disordered" evidence="11">
    <location>
        <begin position="26"/>
        <end position="46"/>
    </location>
</feature>
<dbReference type="Pfam" id="PF16575">
    <property type="entry name" value="CLP1_P"/>
    <property type="match status" value="1"/>
</dbReference>
<evidence type="ECO:0000256" key="2">
    <source>
        <dbReference type="ARBA" id="ARBA00011003"/>
    </source>
</evidence>
<keyword evidence="6" id="KW-0808">Transferase</keyword>
<dbReference type="InterPro" id="IPR045116">
    <property type="entry name" value="Clp1/Grc3"/>
</dbReference>
<dbReference type="GO" id="GO:0005730">
    <property type="term" value="C:nucleolus"/>
    <property type="evidence" value="ECO:0007669"/>
    <property type="project" value="UniProtKB-SubCell"/>
</dbReference>
<evidence type="ECO:0000256" key="4">
    <source>
        <dbReference type="ARBA" id="ARBA00019824"/>
    </source>
</evidence>
<evidence type="ECO:0000256" key="6">
    <source>
        <dbReference type="ARBA" id="ARBA00022679"/>
    </source>
</evidence>